<dbReference type="Gene3D" id="2.40.50.140">
    <property type="entry name" value="Nucleic acid-binding proteins"/>
    <property type="match status" value="1"/>
</dbReference>
<dbReference type="CDD" id="cd03301">
    <property type="entry name" value="ABC_MalK_N"/>
    <property type="match status" value="1"/>
</dbReference>
<evidence type="ECO:0000256" key="6">
    <source>
        <dbReference type="ARBA" id="ARBA00022840"/>
    </source>
</evidence>
<dbReference type="InterPro" id="IPR008995">
    <property type="entry name" value="Mo/tungstate-bd_C_term_dom"/>
</dbReference>
<dbReference type="RefSeq" id="WP_004397861.1">
    <property type="nucleotide sequence ID" value="NZ_LK391965.1"/>
</dbReference>
<dbReference type="GO" id="GO:0015423">
    <property type="term" value="F:ABC-type maltose transporter activity"/>
    <property type="evidence" value="ECO:0007669"/>
    <property type="project" value="TreeGrafter"/>
</dbReference>
<dbReference type="Pfam" id="PF00005">
    <property type="entry name" value="ABC_tran"/>
    <property type="match status" value="1"/>
</dbReference>
<name>A0AAV2VXA7_9VIBR</name>
<evidence type="ECO:0000256" key="2">
    <source>
        <dbReference type="ARBA" id="ARBA00022475"/>
    </source>
</evidence>
<keyword evidence="4" id="KW-0762">Sugar transport</keyword>
<dbReference type="InterPro" id="IPR027417">
    <property type="entry name" value="P-loop_NTPase"/>
</dbReference>
<gene>
    <name evidence="9" type="primary">lacK</name>
    <name evidence="9" type="ORF">VIBNISOn1_800077</name>
</gene>
<keyword evidence="2" id="KW-1003">Cell membrane</keyword>
<feature type="domain" description="ABC transporter" evidence="8">
    <location>
        <begin position="4"/>
        <end position="234"/>
    </location>
</feature>
<evidence type="ECO:0000313" key="9">
    <source>
        <dbReference type="EMBL" id="CCO49294.1"/>
    </source>
</evidence>
<comment type="caution">
    <text evidence="9">The sequence shown here is derived from an EMBL/GenBank/DDBJ whole genome shotgun (WGS) entry which is preliminary data.</text>
</comment>
<accession>A0AAV2VXA7</accession>
<dbReference type="InterPro" id="IPR017871">
    <property type="entry name" value="ABC_transporter-like_CS"/>
</dbReference>
<evidence type="ECO:0000256" key="1">
    <source>
        <dbReference type="ARBA" id="ARBA00022448"/>
    </source>
</evidence>
<dbReference type="Pfam" id="PF17912">
    <property type="entry name" value="OB_MalK"/>
    <property type="match status" value="1"/>
</dbReference>
<evidence type="ECO:0000313" key="10">
    <source>
        <dbReference type="Proteomes" id="UP000018211"/>
    </source>
</evidence>
<evidence type="ECO:0000256" key="4">
    <source>
        <dbReference type="ARBA" id="ARBA00022597"/>
    </source>
</evidence>
<dbReference type="InterPro" id="IPR040582">
    <property type="entry name" value="OB_MalK-like"/>
</dbReference>
<dbReference type="InterPro" id="IPR003439">
    <property type="entry name" value="ABC_transporter-like_ATP-bd"/>
</dbReference>
<dbReference type="PROSITE" id="PS00211">
    <property type="entry name" value="ABC_TRANSPORTER_1"/>
    <property type="match status" value="1"/>
</dbReference>
<dbReference type="PANTHER" id="PTHR43875:SF3">
    <property type="entry name" value="MALTOSE_MALTODEXTRIN IMPORT ATP-BINDING PROTEIN MALK"/>
    <property type="match status" value="1"/>
</dbReference>
<dbReference type="GO" id="GO:1990060">
    <property type="term" value="C:maltose transport complex"/>
    <property type="evidence" value="ECO:0007669"/>
    <property type="project" value="TreeGrafter"/>
</dbReference>
<proteinExistence type="predicted"/>
<dbReference type="GO" id="GO:0055052">
    <property type="term" value="C:ATP-binding cassette (ABC) transporter complex, substrate-binding subunit-containing"/>
    <property type="evidence" value="ECO:0007669"/>
    <property type="project" value="TreeGrafter"/>
</dbReference>
<organism evidence="9 10">
    <name type="scientific">Vibrio nigripulchritudo SOn1</name>
    <dbReference type="NCBI Taxonomy" id="1238450"/>
    <lineage>
        <taxon>Bacteria</taxon>
        <taxon>Pseudomonadati</taxon>
        <taxon>Pseudomonadota</taxon>
        <taxon>Gammaproteobacteria</taxon>
        <taxon>Vibrionales</taxon>
        <taxon>Vibrionaceae</taxon>
        <taxon>Vibrio</taxon>
    </lineage>
</organism>
<dbReference type="Gene3D" id="3.40.50.300">
    <property type="entry name" value="P-loop containing nucleotide triphosphate hydrolases"/>
    <property type="match status" value="1"/>
</dbReference>
<keyword evidence="3" id="KW-0997">Cell inner membrane</keyword>
<dbReference type="SUPFAM" id="SSF52540">
    <property type="entry name" value="P-loop containing nucleoside triphosphate hydrolases"/>
    <property type="match status" value="1"/>
</dbReference>
<evidence type="ECO:0000256" key="7">
    <source>
        <dbReference type="ARBA" id="ARBA00023136"/>
    </source>
</evidence>
<evidence type="ECO:0000259" key="8">
    <source>
        <dbReference type="PROSITE" id="PS50893"/>
    </source>
</evidence>
<dbReference type="SUPFAM" id="SSF50331">
    <property type="entry name" value="MOP-like"/>
    <property type="match status" value="1"/>
</dbReference>
<dbReference type="Proteomes" id="UP000018211">
    <property type="component" value="Unassembled WGS sequence"/>
</dbReference>
<sequence length="370" mass="41365">MAQVVLKNIKKSYGKVDVLKGIDLEINDKEFVTFVGPSGCGKSTLLRMISGLEEPTSGEIFIDGRDVTDEAPADREIAMVFQSYALYPQMTVRENMSFALSIDKQPKEEIKQKVDHAGKLLKLDQLFDRLPKELSGGQRQRVAIGRAIVRNPKLFLFDEPLSNLDAELRVDMRIQIAELHRTLATSMVYVTHDQVEAMTLADKIVVLRDGCVEQVGPPLELYYHPQNQFVAGFIGSPKMNFIPVTVLEASVTQTTVSIADHYTLTLPRNGEHLSAGDRITLGIRPEHLTVRDDVEEGRCIVPMTINVAEYLGAVSYVHCYSGDIEKLSLMLDGEEAVSLKLDNGQILHVELREQYCHLFDIDQQALPLAK</sequence>
<keyword evidence="6 9" id="KW-0067">ATP-binding</keyword>
<dbReference type="InterPro" id="IPR047641">
    <property type="entry name" value="ABC_transpr_MalK/UgpC-like"/>
</dbReference>
<dbReference type="InterPro" id="IPR003593">
    <property type="entry name" value="AAA+_ATPase"/>
</dbReference>
<evidence type="ECO:0000256" key="5">
    <source>
        <dbReference type="ARBA" id="ARBA00022741"/>
    </source>
</evidence>
<dbReference type="PANTHER" id="PTHR43875">
    <property type="entry name" value="MALTODEXTRIN IMPORT ATP-BINDING PROTEIN MSMX"/>
    <property type="match status" value="1"/>
</dbReference>
<dbReference type="InterPro" id="IPR015855">
    <property type="entry name" value="ABC_transpr_MalK-like"/>
</dbReference>
<keyword evidence="7" id="KW-0472">Membrane</keyword>
<keyword evidence="5" id="KW-0547">Nucleotide-binding</keyword>
<keyword evidence="1" id="KW-0813">Transport</keyword>
<dbReference type="NCBIfam" id="NF008653">
    <property type="entry name" value="PRK11650.1"/>
    <property type="match status" value="1"/>
</dbReference>
<dbReference type="GO" id="GO:0016887">
    <property type="term" value="F:ATP hydrolysis activity"/>
    <property type="evidence" value="ECO:0007669"/>
    <property type="project" value="InterPro"/>
</dbReference>
<reference evidence="9 10" key="1">
    <citation type="journal article" date="2013" name="ISME J.">
        <title>Comparative genomics of pathogenic lineages of Vibrio nigripulchritudo identifies virulence-associated traits.</title>
        <authorList>
            <person name="Goudenege D."/>
            <person name="Labreuche Y."/>
            <person name="Krin E."/>
            <person name="Ansquer D."/>
            <person name="Mangenot S."/>
            <person name="Calteau A."/>
            <person name="Medigue C."/>
            <person name="Mazel D."/>
            <person name="Polz M.F."/>
            <person name="Le Roux F."/>
        </authorList>
    </citation>
    <scope>NUCLEOTIDE SEQUENCE [LARGE SCALE GENOMIC DNA]</scope>
    <source>
        <strain evidence="9 10">SOn1</strain>
    </source>
</reference>
<dbReference type="InterPro" id="IPR012340">
    <property type="entry name" value="NA-bd_OB-fold"/>
</dbReference>
<dbReference type="Gene3D" id="2.40.50.100">
    <property type="match status" value="1"/>
</dbReference>
<dbReference type="SMART" id="SM00382">
    <property type="entry name" value="AAA"/>
    <property type="match status" value="1"/>
</dbReference>
<dbReference type="PROSITE" id="PS50893">
    <property type="entry name" value="ABC_TRANSPORTER_2"/>
    <property type="match status" value="1"/>
</dbReference>
<dbReference type="EMBL" id="CAOF01000176">
    <property type="protein sequence ID" value="CCO49294.1"/>
    <property type="molecule type" value="Genomic_DNA"/>
</dbReference>
<dbReference type="FunFam" id="3.40.50.300:FF:000042">
    <property type="entry name" value="Maltose/maltodextrin ABC transporter, ATP-binding protein"/>
    <property type="match status" value="1"/>
</dbReference>
<dbReference type="GO" id="GO:0005524">
    <property type="term" value="F:ATP binding"/>
    <property type="evidence" value="ECO:0007669"/>
    <property type="project" value="UniProtKB-KW"/>
</dbReference>
<protein>
    <submittedName>
        <fullName evidence="9">Lactose transport ATP-binding protein lacK</fullName>
    </submittedName>
</protein>
<evidence type="ECO:0000256" key="3">
    <source>
        <dbReference type="ARBA" id="ARBA00022519"/>
    </source>
</evidence>
<dbReference type="AlphaFoldDB" id="A0AAV2VXA7"/>